<comment type="caution">
    <text evidence="2">The sequence shown here is derived from an EMBL/GenBank/DDBJ whole genome shotgun (WGS) entry which is preliminary data.</text>
</comment>
<evidence type="ECO:0000313" key="3">
    <source>
        <dbReference type="Proteomes" id="UP000623681"/>
    </source>
</evidence>
<evidence type="ECO:0000313" key="2">
    <source>
        <dbReference type="EMBL" id="MBL4933056.1"/>
    </source>
</evidence>
<feature type="chain" id="PRO_5037712311" description="DUF5666 domain-containing protein" evidence="1">
    <location>
        <begin position="24"/>
        <end position="112"/>
    </location>
</feature>
<name>A0A937K469_9CLOT</name>
<sequence>MKIKKVIYLSLLLICSFATVSKATESLDPISNTYKQGVYSIAELQDYKATATLVTPNNRTSVSILDREGDIRFFKEFDTVNEIINLGTIRNGDTISIVGSGEIAVIYKNSTQ</sequence>
<organism evidence="2 3">
    <name type="scientific">Clostridium paridis</name>
    <dbReference type="NCBI Taxonomy" id="2803863"/>
    <lineage>
        <taxon>Bacteria</taxon>
        <taxon>Bacillati</taxon>
        <taxon>Bacillota</taxon>
        <taxon>Clostridia</taxon>
        <taxon>Eubacteriales</taxon>
        <taxon>Clostridiaceae</taxon>
        <taxon>Clostridium</taxon>
    </lineage>
</organism>
<proteinExistence type="predicted"/>
<dbReference type="Proteomes" id="UP000623681">
    <property type="component" value="Unassembled WGS sequence"/>
</dbReference>
<feature type="signal peptide" evidence="1">
    <location>
        <begin position="1"/>
        <end position="23"/>
    </location>
</feature>
<dbReference type="AlphaFoldDB" id="A0A937K469"/>
<dbReference type="EMBL" id="JAESWA010000023">
    <property type="protein sequence ID" value="MBL4933056.1"/>
    <property type="molecule type" value="Genomic_DNA"/>
</dbReference>
<protein>
    <recommendedName>
        <fullName evidence="4">DUF5666 domain-containing protein</fullName>
    </recommendedName>
</protein>
<evidence type="ECO:0000256" key="1">
    <source>
        <dbReference type="SAM" id="SignalP"/>
    </source>
</evidence>
<gene>
    <name evidence="2" type="ORF">JK634_14680</name>
</gene>
<accession>A0A937K469</accession>
<reference evidence="2" key="1">
    <citation type="submission" date="2021-01" db="EMBL/GenBank/DDBJ databases">
        <title>Genome public.</title>
        <authorList>
            <person name="Liu C."/>
            <person name="Sun Q."/>
        </authorList>
    </citation>
    <scope>NUCLEOTIDE SEQUENCE</scope>
    <source>
        <strain evidence="2">YIM B02565</strain>
    </source>
</reference>
<evidence type="ECO:0008006" key="4">
    <source>
        <dbReference type="Google" id="ProtNLM"/>
    </source>
</evidence>
<keyword evidence="1" id="KW-0732">Signal</keyword>
<keyword evidence="3" id="KW-1185">Reference proteome</keyword>